<keyword evidence="3" id="KW-1185">Reference proteome</keyword>
<dbReference type="HOGENOM" id="CLU_158484_10_0_0"/>
<protein>
    <submittedName>
        <fullName evidence="2">Looped-hinge helix DNA binding domain, AbrB family</fullName>
    </submittedName>
</protein>
<organism evidence="2 3">
    <name type="scientific">Deinococcus peraridilitoris (strain DSM 19664 / LMG 22246 / CIP 109416 / KR-200)</name>
    <dbReference type="NCBI Taxonomy" id="937777"/>
    <lineage>
        <taxon>Bacteria</taxon>
        <taxon>Thermotogati</taxon>
        <taxon>Deinococcota</taxon>
        <taxon>Deinococci</taxon>
        <taxon>Deinococcales</taxon>
        <taxon>Deinococcaceae</taxon>
        <taxon>Deinococcus</taxon>
    </lineage>
</organism>
<dbReference type="Proteomes" id="UP000010467">
    <property type="component" value="Plasmid pDEIPE01"/>
</dbReference>
<dbReference type="RefSeq" id="WP_015231396.1">
    <property type="nucleotide sequence ID" value="NC_019789.1"/>
</dbReference>
<dbReference type="SUPFAM" id="SSF89447">
    <property type="entry name" value="AbrB/MazE/MraZ-like"/>
    <property type="match status" value="1"/>
</dbReference>
<accession>L0A8V2</accession>
<dbReference type="InterPro" id="IPR007159">
    <property type="entry name" value="SpoVT-AbrB_dom"/>
</dbReference>
<dbReference type="Pfam" id="PF04014">
    <property type="entry name" value="MazE_antitoxin"/>
    <property type="match status" value="1"/>
</dbReference>
<name>L0A8V2_DEIPD</name>
<dbReference type="NCBIfam" id="TIGR01439">
    <property type="entry name" value="lp_hng_hel_AbrB"/>
    <property type="match status" value="1"/>
</dbReference>
<dbReference type="SMART" id="SM00966">
    <property type="entry name" value="SpoVT_AbrB"/>
    <property type="match status" value="1"/>
</dbReference>
<dbReference type="PATRIC" id="fig|937777.3.peg.4154"/>
<reference evidence="3" key="1">
    <citation type="submission" date="2012-03" db="EMBL/GenBank/DDBJ databases">
        <title>Complete sequence of plasmid 1 of Deinococcus peraridilitoris DSM 19664.</title>
        <authorList>
            <person name="Lucas S."/>
            <person name="Copeland A."/>
            <person name="Lapidus A."/>
            <person name="Glavina del Rio T."/>
            <person name="Dalin E."/>
            <person name="Tice H."/>
            <person name="Bruce D."/>
            <person name="Goodwin L."/>
            <person name="Pitluck S."/>
            <person name="Peters L."/>
            <person name="Mikhailova N."/>
            <person name="Lu M."/>
            <person name="Kyrpides N."/>
            <person name="Mavromatis K."/>
            <person name="Ivanova N."/>
            <person name="Brettin T."/>
            <person name="Detter J.C."/>
            <person name="Han C."/>
            <person name="Larimer F."/>
            <person name="Land M."/>
            <person name="Hauser L."/>
            <person name="Markowitz V."/>
            <person name="Cheng J.-F."/>
            <person name="Hugenholtz P."/>
            <person name="Woyke T."/>
            <person name="Wu D."/>
            <person name="Pukall R."/>
            <person name="Steenblock K."/>
            <person name="Brambilla E."/>
            <person name="Klenk H.-P."/>
            <person name="Eisen J.A."/>
        </authorList>
    </citation>
    <scope>NUCLEOTIDE SEQUENCE [LARGE SCALE GENOMIC DNA]</scope>
    <source>
        <strain evidence="3">DSM 19664 / LMG 22246 / CIP 109416 / KR-200</strain>
        <plasmid evidence="3">Plasmid pDEIPE01</plasmid>
    </source>
</reference>
<gene>
    <name evidence="2" type="ordered locus">Deipe_4128</name>
</gene>
<geneLocation type="plasmid" evidence="2 3">
    <name>pDEIPE01</name>
</geneLocation>
<sequence>MVRSQFAVSVREHGRLNLPKELREALGVKEGENLIFRVKEDGSAEVVTPQTLARRGRGLFTYLKQVESETDDFIAQRRKEAEQ</sequence>
<evidence type="ECO:0000313" key="2">
    <source>
        <dbReference type="EMBL" id="AFZ69495.1"/>
    </source>
</evidence>
<dbReference type="OrthoDB" id="7916886at2"/>
<dbReference type="GO" id="GO:0003677">
    <property type="term" value="F:DNA binding"/>
    <property type="evidence" value="ECO:0007669"/>
    <property type="project" value="InterPro"/>
</dbReference>
<keyword evidence="2" id="KW-0614">Plasmid</keyword>
<feature type="domain" description="SpoVT-AbrB" evidence="1">
    <location>
        <begin position="8"/>
        <end position="55"/>
    </location>
</feature>
<proteinExistence type="predicted"/>
<evidence type="ECO:0000259" key="1">
    <source>
        <dbReference type="SMART" id="SM00966"/>
    </source>
</evidence>
<dbReference type="EMBL" id="CP003383">
    <property type="protein sequence ID" value="AFZ69495.1"/>
    <property type="molecule type" value="Genomic_DNA"/>
</dbReference>
<dbReference type="AlphaFoldDB" id="L0A8V2"/>
<dbReference type="InterPro" id="IPR037914">
    <property type="entry name" value="SpoVT-AbrB_sf"/>
</dbReference>
<evidence type="ECO:0000313" key="3">
    <source>
        <dbReference type="Proteomes" id="UP000010467"/>
    </source>
</evidence>
<dbReference type="KEGG" id="dpd:Deipe_4128"/>
<dbReference type="Gene3D" id="2.10.260.10">
    <property type="match status" value="1"/>
</dbReference>